<protein>
    <submittedName>
        <fullName evidence="2">Calcium uniporter protein</fullName>
    </submittedName>
</protein>
<evidence type="ECO:0000313" key="2">
    <source>
        <dbReference type="WBParaSite" id="ES5_v2.g7501.t1"/>
    </source>
</evidence>
<reference evidence="2" key="1">
    <citation type="submission" date="2022-11" db="UniProtKB">
        <authorList>
            <consortium name="WormBaseParasite"/>
        </authorList>
    </citation>
    <scope>IDENTIFICATION</scope>
</reference>
<proteinExistence type="predicted"/>
<accession>A0AC34GSA4</accession>
<dbReference type="Proteomes" id="UP000887579">
    <property type="component" value="Unplaced"/>
</dbReference>
<evidence type="ECO:0000313" key="1">
    <source>
        <dbReference type="Proteomes" id="UP000887579"/>
    </source>
</evidence>
<sequence>MFRKSLNILFERGLPNISVPLPSRNELCQFTLRPISDNVLNLCENLKLEDKGIDFVAVYNRDGIRIANSTPIQHLLQLRTFSIRINDTYYNVEVPPILSDEEERIESSERLTSLDDVKLKIAALYSALQIDEFKLSREQLLISKLEEVEIQLKPLDAIRLEIERECEIRSSYVAWGLFMAMGIQTGILFRLTYFEYSWDVVEPLSYFATYSTGLAALGYYLVTRQSFDYPTASERVYSKEFYKRAAKRGFDVKLYNQLSRLKDSLKHDLDRLRDPLSQHLPATRLASLESELAKMYLTNIPKFQPKKKQN</sequence>
<organism evidence="1 2">
    <name type="scientific">Panagrolaimus sp. ES5</name>
    <dbReference type="NCBI Taxonomy" id="591445"/>
    <lineage>
        <taxon>Eukaryota</taxon>
        <taxon>Metazoa</taxon>
        <taxon>Ecdysozoa</taxon>
        <taxon>Nematoda</taxon>
        <taxon>Chromadorea</taxon>
        <taxon>Rhabditida</taxon>
        <taxon>Tylenchina</taxon>
        <taxon>Panagrolaimomorpha</taxon>
        <taxon>Panagrolaimoidea</taxon>
        <taxon>Panagrolaimidae</taxon>
        <taxon>Panagrolaimus</taxon>
    </lineage>
</organism>
<name>A0AC34GSA4_9BILA</name>
<dbReference type="WBParaSite" id="ES5_v2.g7501.t1">
    <property type="protein sequence ID" value="ES5_v2.g7501.t1"/>
    <property type="gene ID" value="ES5_v2.g7501"/>
</dbReference>